<protein>
    <recommendedName>
        <fullName evidence="1">Polymerase beta nucleotidyltransferase domain-containing protein</fullName>
    </recommendedName>
</protein>
<organism evidence="2 3">
    <name type="scientific">candidate division MSBL1 archaeon SCGC-AAA382F02</name>
    <dbReference type="NCBI Taxonomy" id="1698282"/>
    <lineage>
        <taxon>Archaea</taxon>
        <taxon>Methanobacteriati</taxon>
        <taxon>Methanobacteriota</taxon>
        <taxon>candidate division MSBL1</taxon>
    </lineage>
</organism>
<dbReference type="Proteomes" id="UP000070491">
    <property type="component" value="Unassembled WGS sequence"/>
</dbReference>
<keyword evidence="3" id="KW-1185">Reference proteome</keyword>
<name>A0A133VI79_9EURY</name>
<dbReference type="AlphaFoldDB" id="A0A133VI79"/>
<dbReference type="PANTHER" id="PTHR43852">
    <property type="entry name" value="NUCLEOTIDYLTRANSFERASE"/>
    <property type="match status" value="1"/>
</dbReference>
<dbReference type="InterPro" id="IPR052930">
    <property type="entry name" value="TA_antitoxin_MntA"/>
</dbReference>
<dbReference type="Pfam" id="PF18765">
    <property type="entry name" value="Polbeta"/>
    <property type="match status" value="1"/>
</dbReference>
<dbReference type="EMBL" id="LHYG01000013">
    <property type="protein sequence ID" value="KXB06146.1"/>
    <property type="molecule type" value="Genomic_DNA"/>
</dbReference>
<proteinExistence type="predicted"/>
<dbReference type="NCBIfam" id="NF047752">
    <property type="entry name" value="MntA_antitoxin"/>
    <property type="match status" value="1"/>
</dbReference>
<dbReference type="CDD" id="cd05403">
    <property type="entry name" value="NT_KNTase_like"/>
    <property type="match status" value="1"/>
</dbReference>
<evidence type="ECO:0000259" key="1">
    <source>
        <dbReference type="Pfam" id="PF18765"/>
    </source>
</evidence>
<evidence type="ECO:0000313" key="2">
    <source>
        <dbReference type="EMBL" id="KXB06146.1"/>
    </source>
</evidence>
<dbReference type="InterPro" id="IPR043519">
    <property type="entry name" value="NT_sf"/>
</dbReference>
<sequence>MKIKKSVEKTLQSHKEVLAAYLYGSIAKGTTHKESDVDIALLLEEGFSPEGLYTARISEEIEKKMNANREVDVRVLNDRPITFQHQVLRDGKKIFTRDRRARINFETEVYDRYLDYRPFFDRFNEIRRKRILA</sequence>
<dbReference type="SUPFAM" id="SSF81301">
    <property type="entry name" value="Nucleotidyltransferase"/>
    <property type="match status" value="1"/>
</dbReference>
<comment type="caution">
    <text evidence="2">The sequence shown here is derived from an EMBL/GenBank/DDBJ whole genome shotgun (WGS) entry which is preliminary data.</text>
</comment>
<evidence type="ECO:0000313" key="3">
    <source>
        <dbReference type="Proteomes" id="UP000070491"/>
    </source>
</evidence>
<feature type="domain" description="Polymerase beta nucleotidyltransferase" evidence="1">
    <location>
        <begin position="6"/>
        <end position="99"/>
    </location>
</feature>
<dbReference type="PANTHER" id="PTHR43852:SF3">
    <property type="entry name" value="NUCLEOTIDYLTRANSFERASE"/>
    <property type="match status" value="1"/>
</dbReference>
<dbReference type="Gene3D" id="3.30.460.10">
    <property type="entry name" value="Beta Polymerase, domain 2"/>
    <property type="match status" value="1"/>
</dbReference>
<gene>
    <name evidence="2" type="ORF">AKJ53_01210</name>
</gene>
<dbReference type="InterPro" id="IPR041633">
    <property type="entry name" value="Polbeta"/>
</dbReference>
<accession>A0A133VI79</accession>
<reference evidence="2 3" key="1">
    <citation type="journal article" date="2016" name="Sci. Rep.">
        <title>Metabolic traits of an uncultured archaeal lineage -MSBL1- from brine pools of the Red Sea.</title>
        <authorList>
            <person name="Mwirichia R."/>
            <person name="Alam I."/>
            <person name="Rashid M."/>
            <person name="Vinu M."/>
            <person name="Ba-Alawi W."/>
            <person name="Anthony Kamau A."/>
            <person name="Kamanda Ngugi D."/>
            <person name="Goker M."/>
            <person name="Klenk H.P."/>
            <person name="Bajic V."/>
            <person name="Stingl U."/>
        </authorList>
    </citation>
    <scope>NUCLEOTIDE SEQUENCE [LARGE SCALE GENOMIC DNA]</scope>
    <source>
        <strain evidence="2">SCGC-AAA382F02</strain>
    </source>
</reference>